<evidence type="ECO:0000256" key="1">
    <source>
        <dbReference type="ARBA" id="ARBA00022630"/>
    </source>
</evidence>
<dbReference type="GO" id="GO:0004497">
    <property type="term" value="F:monooxygenase activity"/>
    <property type="evidence" value="ECO:0007669"/>
    <property type="project" value="UniProtKB-KW"/>
</dbReference>
<keyword evidence="1 6" id="KW-0285">Flavoprotein</keyword>
<protein>
    <submittedName>
        <fullName evidence="8">FMN-dependent monooxygenase</fullName>
    </submittedName>
</protein>
<dbReference type="InterPro" id="IPR051260">
    <property type="entry name" value="Diverse_substr_monoxygenases"/>
</dbReference>
<evidence type="ECO:0000256" key="2">
    <source>
        <dbReference type="ARBA" id="ARBA00022643"/>
    </source>
</evidence>
<reference evidence="9" key="1">
    <citation type="submission" date="2017-06" db="EMBL/GenBank/DDBJ databases">
        <title>FDA dAtabase for Regulatory Grade micrObial Sequences (FDA-ARGOS): Supporting development and validation of Infectious Disease Dx tests.</title>
        <authorList>
            <person name="Goldberg B."/>
            <person name="Campos J."/>
            <person name="Tallon L."/>
            <person name="Sadzewicz L."/>
            <person name="Sengamalay N."/>
            <person name="Ott S."/>
            <person name="Godinez A."/>
            <person name="Nagaraj S."/>
            <person name="Vavikolanu K."/>
            <person name="Nadendla S."/>
            <person name="George J."/>
            <person name="Geyer C."/>
            <person name="Sichtig H."/>
        </authorList>
    </citation>
    <scope>NUCLEOTIDE SEQUENCE [LARGE SCALE GENOMIC DNA]</scope>
    <source>
        <strain evidence="9">FDAARGOS_285</strain>
    </source>
</reference>
<dbReference type="InterPro" id="IPR036661">
    <property type="entry name" value="Luciferase-like_sf"/>
</dbReference>
<dbReference type="AlphaFoldDB" id="A0AAI8GUV7"/>
<feature type="binding site" evidence="6">
    <location>
        <position position="218"/>
    </location>
    <ligand>
        <name>FMN</name>
        <dbReference type="ChEBI" id="CHEBI:58210"/>
    </ligand>
</feature>
<feature type="binding site" evidence="6">
    <location>
        <position position="93"/>
    </location>
    <ligand>
        <name>FMN</name>
        <dbReference type="ChEBI" id="CHEBI:58210"/>
    </ligand>
</feature>
<feature type="binding site" evidence="6">
    <location>
        <position position="143"/>
    </location>
    <ligand>
        <name>FMN</name>
        <dbReference type="ChEBI" id="CHEBI:58210"/>
    </ligand>
</feature>
<dbReference type="InterPro" id="IPR016215">
    <property type="entry name" value="NTA_MOA"/>
</dbReference>
<evidence type="ECO:0000256" key="5">
    <source>
        <dbReference type="ARBA" id="ARBA00033748"/>
    </source>
</evidence>
<dbReference type="Proteomes" id="UP000197058">
    <property type="component" value="Chromosome"/>
</dbReference>
<dbReference type="PANTHER" id="PTHR30011:SF16">
    <property type="entry name" value="C2H2 FINGER DOMAIN TRANSCRIPTION FACTOR (EUROFUNG)-RELATED"/>
    <property type="match status" value="1"/>
</dbReference>
<evidence type="ECO:0000313" key="9">
    <source>
        <dbReference type="Proteomes" id="UP000197058"/>
    </source>
</evidence>
<dbReference type="SUPFAM" id="SSF51679">
    <property type="entry name" value="Bacterial luciferase-like"/>
    <property type="match status" value="1"/>
</dbReference>
<organism evidence="8 9">
    <name type="scientific">Mammaliicoccus sciuri</name>
    <name type="common">Staphylococcus sciuri</name>
    <dbReference type="NCBI Taxonomy" id="1296"/>
    <lineage>
        <taxon>Bacteria</taxon>
        <taxon>Bacillati</taxon>
        <taxon>Bacillota</taxon>
        <taxon>Bacilli</taxon>
        <taxon>Bacillales</taxon>
        <taxon>Staphylococcaceae</taxon>
        <taxon>Mammaliicoccus</taxon>
    </lineage>
</organism>
<dbReference type="EMBL" id="CP022046">
    <property type="protein sequence ID" value="ASE35461.1"/>
    <property type="molecule type" value="Genomic_DNA"/>
</dbReference>
<evidence type="ECO:0000256" key="3">
    <source>
        <dbReference type="ARBA" id="ARBA00023002"/>
    </source>
</evidence>
<comment type="similarity">
    <text evidence="5">Belongs to the NtaA/SnaA/DszA monooxygenase family.</text>
</comment>
<dbReference type="InterPro" id="IPR011251">
    <property type="entry name" value="Luciferase-like_dom"/>
</dbReference>
<feature type="domain" description="Luciferase-like" evidence="7">
    <location>
        <begin position="22"/>
        <end position="375"/>
    </location>
</feature>
<dbReference type="PIRSF" id="PIRSF000337">
    <property type="entry name" value="NTA_MOA"/>
    <property type="match status" value="1"/>
</dbReference>
<evidence type="ECO:0000313" key="8">
    <source>
        <dbReference type="EMBL" id="ASE35461.1"/>
    </source>
</evidence>
<dbReference type="RefSeq" id="WP_088592663.1">
    <property type="nucleotide sequence ID" value="NZ_CP022046.2"/>
</dbReference>
<feature type="binding site" evidence="6">
    <location>
        <position position="56"/>
    </location>
    <ligand>
        <name>FMN</name>
        <dbReference type="ChEBI" id="CHEBI:58210"/>
    </ligand>
</feature>
<keyword evidence="3" id="KW-0560">Oxidoreductase</keyword>
<evidence type="ECO:0000256" key="4">
    <source>
        <dbReference type="ARBA" id="ARBA00023033"/>
    </source>
</evidence>
<dbReference type="Gene3D" id="3.20.20.30">
    <property type="entry name" value="Luciferase-like domain"/>
    <property type="match status" value="1"/>
</dbReference>
<evidence type="ECO:0000256" key="6">
    <source>
        <dbReference type="PIRSR" id="PIRSR000337-1"/>
    </source>
</evidence>
<feature type="binding site" evidence="6">
    <location>
        <position position="147"/>
    </location>
    <ligand>
        <name>FMN</name>
        <dbReference type="ChEBI" id="CHEBI:58210"/>
    </ligand>
</feature>
<gene>
    <name evidence="8" type="ORF">CEP64_12990</name>
</gene>
<dbReference type="NCBIfam" id="TIGR03860">
    <property type="entry name" value="FMN_nitrolo"/>
    <property type="match status" value="1"/>
</dbReference>
<accession>A0AAI8GUV7</accession>
<keyword evidence="4 8" id="KW-0503">Monooxygenase</keyword>
<feature type="binding site" evidence="6">
    <location>
        <position position="217"/>
    </location>
    <ligand>
        <name>FMN</name>
        <dbReference type="ChEBI" id="CHEBI:58210"/>
    </ligand>
</feature>
<dbReference type="KEGG" id="sscu:CEP64_12990"/>
<proteinExistence type="inferred from homology"/>
<dbReference type="CDD" id="cd01095">
    <property type="entry name" value="Nitrilotriacetate_monoxgenase"/>
    <property type="match status" value="1"/>
</dbReference>
<dbReference type="GO" id="GO:0016705">
    <property type="term" value="F:oxidoreductase activity, acting on paired donors, with incorporation or reduction of molecular oxygen"/>
    <property type="evidence" value="ECO:0007669"/>
    <property type="project" value="InterPro"/>
</dbReference>
<sequence>MSEKIKFGVMLHGPGGHMHAWKSDEVPSDASVNFDHYIDITKRAENAGFSFVFVADGLFINEKSIPHFLNRFEPITLLASLASVTTRIGLVGTISTTYSEPFTIARQLMTIDKLSNGRAGWNIVTSPLEGSADNYNKGEHPEHDKRYDIAKEHLEVVQGLWDSYEDDAFTRDVNKGEYVDTNKMHKLNYDGKYYKVKGPLNISRSEQGQPLIFQAGSSSKGVEFAAKYADAIFTNAIDIESSKEKYKNIKSKVQALGRNPKEVGVYPTLSPIIAPTEAEAEERYKYIQNLVTVDEALDYLGRYYDHHDFKQYPLDEPFPELGDVGKNSFRSTTESIKKRARENNLTLREVALEETTRRSSFFGTYEQVAHQIIEWIDEEAADGFILTPHILGTVYKEFVENVIPILVKEGYYQTNYDATTLRSQLGVPFKDNRYEQQRINI</sequence>
<dbReference type="Pfam" id="PF00296">
    <property type="entry name" value="Bac_luciferase"/>
    <property type="match status" value="1"/>
</dbReference>
<evidence type="ECO:0000259" key="7">
    <source>
        <dbReference type="Pfam" id="PF00296"/>
    </source>
</evidence>
<dbReference type="PANTHER" id="PTHR30011">
    <property type="entry name" value="ALKANESULFONATE MONOOXYGENASE-RELATED"/>
    <property type="match status" value="1"/>
</dbReference>
<name>A0AAI8GUV7_MAMSC</name>
<keyword evidence="2 6" id="KW-0288">FMN</keyword>